<keyword evidence="1" id="KW-0479">Metal-binding</keyword>
<name>A0A7X2ZFM7_9BACL</name>
<evidence type="ECO:0000313" key="4">
    <source>
        <dbReference type="EMBL" id="MUG74001.1"/>
    </source>
</evidence>
<sequence>MKISKIALFTGLMLSFALIVSACGTPNESKSAVTVANAENIEKASFEVTGLTCASCDFVVESAIKSVDGVQNVQIKSKIGSGTAQVEFDKSKTDLKTIQKTVIDLGYGIQ</sequence>
<organism evidence="4 5">
    <name type="scientific">Paenibacillus validus</name>
    <dbReference type="NCBI Taxonomy" id="44253"/>
    <lineage>
        <taxon>Bacteria</taxon>
        <taxon>Bacillati</taxon>
        <taxon>Bacillota</taxon>
        <taxon>Bacilli</taxon>
        <taxon>Bacillales</taxon>
        <taxon>Paenibacillaceae</taxon>
        <taxon>Paenibacillus</taxon>
    </lineage>
</organism>
<dbReference type="AlphaFoldDB" id="A0A7X2ZFM7"/>
<dbReference type="SUPFAM" id="SSF55008">
    <property type="entry name" value="HMA, heavy metal-associated domain"/>
    <property type="match status" value="1"/>
</dbReference>
<dbReference type="Gene3D" id="3.30.70.100">
    <property type="match status" value="1"/>
</dbReference>
<evidence type="ECO:0000256" key="1">
    <source>
        <dbReference type="ARBA" id="ARBA00022723"/>
    </source>
</evidence>
<feature type="domain" description="HMA" evidence="3">
    <location>
        <begin position="42"/>
        <end position="110"/>
    </location>
</feature>
<protein>
    <recommendedName>
        <fullName evidence="3">HMA domain-containing protein</fullName>
    </recommendedName>
</protein>
<dbReference type="EMBL" id="WNZX01000039">
    <property type="protein sequence ID" value="MUG74001.1"/>
    <property type="molecule type" value="Genomic_DNA"/>
</dbReference>
<dbReference type="PROSITE" id="PS01047">
    <property type="entry name" value="HMA_1"/>
    <property type="match status" value="1"/>
</dbReference>
<dbReference type="PROSITE" id="PS51257">
    <property type="entry name" value="PROKAR_LIPOPROTEIN"/>
    <property type="match status" value="1"/>
</dbReference>
<feature type="signal peptide" evidence="2">
    <location>
        <begin position="1"/>
        <end position="22"/>
    </location>
</feature>
<feature type="chain" id="PRO_5031379140" description="HMA domain-containing protein" evidence="2">
    <location>
        <begin position="23"/>
        <end position="110"/>
    </location>
</feature>
<gene>
    <name evidence="4" type="ORF">GNP93_25775</name>
</gene>
<reference evidence="4 5" key="1">
    <citation type="submission" date="2019-11" db="EMBL/GenBank/DDBJ databases">
        <title>Draft genome sequences of five Paenibacillus species of dairy origin.</title>
        <authorList>
            <person name="Olajide A.M."/>
            <person name="Chen S."/>
            <person name="Lapointe G."/>
        </authorList>
    </citation>
    <scope>NUCLEOTIDE SEQUENCE [LARGE SCALE GENOMIC DNA]</scope>
    <source>
        <strain evidence="4 5">2CS3</strain>
    </source>
</reference>
<evidence type="ECO:0000259" key="3">
    <source>
        <dbReference type="PROSITE" id="PS50846"/>
    </source>
</evidence>
<keyword evidence="2" id="KW-0732">Signal</keyword>
<dbReference type="GO" id="GO:0046872">
    <property type="term" value="F:metal ion binding"/>
    <property type="evidence" value="ECO:0007669"/>
    <property type="project" value="UniProtKB-KW"/>
</dbReference>
<evidence type="ECO:0000313" key="5">
    <source>
        <dbReference type="Proteomes" id="UP000450917"/>
    </source>
</evidence>
<dbReference type="RefSeq" id="WP_155615817.1">
    <property type="nucleotide sequence ID" value="NZ_JBDLZV010000001.1"/>
</dbReference>
<dbReference type="CDD" id="cd00371">
    <property type="entry name" value="HMA"/>
    <property type="match status" value="1"/>
</dbReference>
<dbReference type="InterPro" id="IPR006121">
    <property type="entry name" value="HMA_dom"/>
</dbReference>
<comment type="caution">
    <text evidence="4">The sequence shown here is derived from an EMBL/GenBank/DDBJ whole genome shotgun (WGS) entry which is preliminary data.</text>
</comment>
<dbReference type="InterPro" id="IPR036163">
    <property type="entry name" value="HMA_dom_sf"/>
</dbReference>
<dbReference type="InterPro" id="IPR017969">
    <property type="entry name" value="Heavy-metal-associated_CS"/>
</dbReference>
<accession>A0A7X2ZFM7</accession>
<dbReference type="PROSITE" id="PS50846">
    <property type="entry name" value="HMA_2"/>
    <property type="match status" value="1"/>
</dbReference>
<proteinExistence type="predicted"/>
<keyword evidence="5" id="KW-1185">Reference proteome</keyword>
<dbReference type="Proteomes" id="UP000450917">
    <property type="component" value="Unassembled WGS sequence"/>
</dbReference>
<dbReference type="Pfam" id="PF00403">
    <property type="entry name" value="HMA"/>
    <property type="match status" value="1"/>
</dbReference>
<evidence type="ECO:0000256" key="2">
    <source>
        <dbReference type="SAM" id="SignalP"/>
    </source>
</evidence>